<feature type="transmembrane region" description="Helical" evidence="6">
    <location>
        <begin position="111"/>
        <end position="129"/>
    </location>
</feature>
<feature type="transmembrane region" description="Helical" evidence="6">
    <location>
        <begin position="274"/>
        <end position="294"/>
    </location>
</feature>
<sequence>MSSDSMNKSEENKSLAILTIILTLDLIAFASILPLFPSIFEKYSVTNDNDLLLKYMNTSITLLQDFLHIPSDSRYNLVLYGGFLGFLYSLLQFFCFPLFGGLSDVYGRKPILIISIIGSLISYILWYFADSFTIFFLSRVVGGLTKASTSISIAIAADICDSKKKVKGIALIGIAFSVGFIIGPLIGAILSTATMNTRKDIPVAIFSVITSVIELVIVVIFLKETLIIRKQKINHIYQKVVLYVNPKSLFNYEAIVGSVSKEKHENIKNLSRSYFMYLFFYSGLEFTLSFLTHQKFSFTSSDQGKMYFYIGILMIILQGGILRRIPSERQLKTVLIAILIIIPSYVVIALSNNMVGFGIGLTMYSIASAFIVPCLTSMVAEMCSDSNKGTTMGVFRSLGALARAIGPIFTSSIFWLMGSTFCYCFIGILFIFPLIGLYQFNAAVTKNLEQQVIEEKSEMLKNKTSK</sequence>
<dbReference type="GO" id="GO:0031526">
    <property type="term" value="C:brush border membrane"/>
    <property type="evidence" value="ECO:0007669"/>
    <property type="project" value="TreeGrafter"/>
</dbReference>
<feature type="transmembrane region" description="Helical" evidence="6">
    <location>
        <begin position="77"/>
        <end position="99"/>
    </location>
</feature>
<comment type="subcellular location">
    <subcellularLocation>
        <location evidence="1">Membrane</location>
        <topology evidence="1">Multi-pass membrane protein</topology>
    </subcellularLocation>
</comment>
<feature type="domain" description="Major facilitator superfamily (MFS) profile" evidence="7">
    <location>
        <begin position="14"/>
        <end position="439"/>
    </location>
</feature>
<dbReference type="STRING" id="174720.A0A0N5B7E5"/>
<feature type="transmembrane region" description="Helical" evidence="6">
    <location>
        <begin position="169"/>
        <end position="189"/>
    </location>
</feature>
<keyword evidence="8" id="KW-1185">Reference proteome</keyword>
<evidence type="ECO:0000256" key="2">
    <source>
        <dbReference type="ARBA" id="ARBA00022448"/>
    </source>
</evidence>
<evidence type="ECO:0000259" key="7">
    <source>
        <dbReference type="PROSITE" id="PS50850"/>
    </source>
</evidence>
<evidence type="ECO:0000256" key="6">
    <source>
        <dbReference type="SAM" id="Phobius"/>
    </source>
</evidence>
<name>A0A0N5B7E5_STREA</name>
<keyword evidence="4 6" id="KW-1133">Transmembrane helix</keyword>
<keyword evidence="3 6" id="KW-0812">Transmembrane</keyword>
<feature type="transmembrane region" description="Helical" evidence="6">
    <location>
        <begin position="357"/>
        <end position="380"/>
    </location>
</feature>
<dbReference type="Pfam" id="PF07690">
    <property type="entry name" value="MFS_1"/>
    <property type="match status" value="1"/>
</dbReference>
<dbReference type="WBParaSite" id="SPAL_0000197100.1">
    <property type="protein sequence ID" value="SPAL_0000197100.1"/>
    <property type="gene ID" value="SPAL_0000197100"/>
</dbReference>
<proteinExistence type="predicted"/>
<feature type="transmembrane region" description="Helical" evidence="6">
    <location>
        <begin position="201"/>
        <end position="222"/>
    </location>
</feature>
<dbReference type="Proteomes" id="UP000046392">
    <property type="component" value="Unplaced"/>
</dbReference>
<accession>A0A0N5B7E5</accession>
<feature type="transmembrane region" description="Helical" evidence="6">
    <location>
        <begin position="306"/>
        <end position="322"/>
    </location>
</feature>
<dbReference type="PANTHER" id="PTHR23504">
    <property type="entry name" value="MAJOR FACILITATOR SUPERFAMILY DOMAIN-CONTAINING PROTEIN 10"/>
    <property type="match status" value="1"/>
</dbReference>
<feature type="transmembrane region" description="Helical" evidence="6">
    <location>
        <begin position="415"/>
        <end position="438"/>
    </location>
</feature>
<reference evidence="9" key="1">
    <citation type="submission" date="2017-02" db="UniProtKB">
        <authorList>
            <consortium name="WormBaseParasite"/>
        </authorList>
    </citation>
    <scope>IDENTIFICATION</scope>
</reference>
<dbReference type="PANTHER" id="PTHR23504:SF31">
    <property type="entry name" value="MAJOR FACILITATOR SUPERFAMILY DOMAIN-CONTAINING PROTEIN 10"/>
    <property type="match status" value="1"/>
</dbReference>
<dbReference type="InterPro" id="IPR020846">
    <property type="entry name" value="MFS_dom"/>
</dbReference>
<evidence type="ECO:0000256" key="3">
    <source>
        <dbReference type="ARBA" id="ARBA00022692"/>
    </source>
</evidence>
<protein>
    <submittedName>
        <fullName evidence="9">MFS domain-containing protein</fullName>
    </submittedName>
</protein>
<dbReference type="SUPFAM" id="SSF103473">
    <property type="entry name" value="MFS general substrate transporter"/>
    <property type="match status" value="1"/>
</dbReference>
<dbReference type="PROSITE" id="PS50850">
    <property type="entry name" value="MFS"/>
    <property type="match status" value="1"/>
</dbReference>
<dbReference type="InterPro" id="IPR036259">
    <property type="entry name" value="MFS_trans_sf"/>
</dbReference>
<dbReference type="AlphaFoldDB" id="A0A0N5B7E5"/>
<evidence type="ECO:0000256" key="1">
    <source>
        <dbReference type="ARBA" id="ARBA00004141"/>
    </source>
</evidence>
<keyword evidence="2" id="KW-0813">Transport</keyword>
<evidence type="ECO:0000256" key="4">
    <source>
        <dbReference type="ARBA" id="ARBA00022989"/>
    </source>
</evidence>
<feature type="transmembrane region" description="Helical" evidence="6">
    <location>
        <begin position="15"/>
        <end position="36"/>
    </location>
</feature>
<evidence type="ECO:0000313" key="8">
    <source>
        <dbReference type="Proteomes" id="UP000046392"/>
    </source>
</evidence>
<dbReference type="Gene3D" id="1.20.1250.20">
    <property type="entry name" value="MFS general substrate transporter like domains"/>
    <property type="match status" value="1"/>
</dbReference>
<evidence type="ECO:0000256" key="5">
    <source>
        <dbReference type="ARBA" id="ARBA00023136"/>
    </source>
</evidence>
<organism evidence="8 9">
    <name type="scientific">Strongyloides papillosus</name>
    <name type="common">Intestinal threadworm</name>
    <dbReference type="NCBI Taxonomy" id="174720"/>
    <lineage>
        <taxon>Eukaryota</taxon>
        <taxon>Metazoa</taxon>
        <taxon>Ecdysozoa</taxon>
        <taxon>Nematoda</taxon>
        <taxon>Chromadorea</taxon>
        <taxon>Rhabditida</taxon>
        <taxon>Tylenchina</taxon>
        <taxon>Panagrolaimomorpha</taxon>
        <taxon>Strongyloidoidea</taxon>
        <taxon>Strongyloididae</taxon>
        <taxon>Strongyloides</taxon>
    </lineage>
</organism>
<dbReference type="InterPro" id="IPR011701">
    <property type="entry name" value="MFS"/>
</dbReference>
<evidence type="ECO:0000313" key="9">
    <source>
        <dbReference type="WBParaSite" id="SPAL_0000197100.1"/>
    </source>
</evidence>
<dbReference type="GO" id="GO:0022857">
    <property type="term" value="F:transmembrane transporter activity"/>
    <property type="evidence" value="ECO:0007669"/>
    <property type="project" value="InterPro"/>
</dbReference>
<feature type="transmembrane region" description="Helical" evidence="6">
    <location>
        <begin position="334"/>
        <end position="351"/>
    </location>
</feature>
<keyword evidence="5 6" id="KW-0472">Membrane</keyword>